<proteinExistence type="predicted"/>
<keyword evidence="1" id="KW-0472">Membrane</keyword>
<name>A0AAQ3K665_9LILI</name>
<dbReference type="AlphaFoldDB" id="A0AAQ3K665"/>
<dbReference type="Proteomes" id="UP001327560">
    <property type="component" value="Chromosome 3"/>
</dbReference>
<dbReference type="EMBL" id="CP136892">
    <property type="protein sequence ID" value="WOL02737.1"/>
    <property type="molecule type" value="Genomic_DNA"/>
</dbReference>
<feature type="transmembrane region" description="Helical" evidence="1">
    <location>
        <begin position="18"/>
        <end position="40"/>
    </location>
</feature>
<evidence type="ECO:0000313" key="3">
    <source>
        <dbReference type="Proteomes" id="UP001327560"/>
    </source>
</evidence>
<keyword evidence="1" id="KW-0812">Transmembrane</keyword>
<keyword evidence="1" id="KW-1133">Transmembrane helix</keyword>
<sequence>MTWVESVGYVFCRRYKPFLFFSLSSKLTTVMLLWITSVMADYLNNELEYVLGDHFDLGHFDYFDDVFWGDEQDGNDTDFDNAEDVVR</sequence>
<reference evidence="2 3" key="1">
    <citation type="submission" date="2023-10" db="EMBL/GenBank/DDBJ databases">
        <title>Chromosome-scale genome assembly provides insights into flower coloration mechanisms of Canna indica.</title>
        <authorList>
            <person name="Li C."/>
        </authorList>
    </citation>
    <scope>NUCLEOTIDE SEQUENCE [LARGE SCALE GENOMIC DNA]</scope>
    <source>
        <tissue evidence="2">Flower</tissue>
    </source>
</reference>
<evidence type="ECO:0000256" key="1">
    <source>
        <dbReference type="SAM" id="Phobius"/>
    </source>
</evidence>
<protein>
    <submittedName>
        <fullName evidence="2">Uncharacterized protein</fullName>
    </submittedName>
</protein>
<accession>A0AAQ3K665</accession>
<gene>
    <name evidence="2" type="ORF">Cni_G11456</name>
</gene>
<keyword evidence="3" id="KW-1185">Reference proteome</keyword>
<evidence type="ECO:0000313" key="2">
    <source>
        <dbReference type="EMBL" id="WOL02737.1"/>
    </source>
</evidence>
<organism evidence="2 3">
    <name type="scientific">Canna indica</name>
    <name type="common">Indian-shot</name>
    <dbReference type="NCBI Taxonomy" id="4628"/>
    <lineage>
        <taxon>Eukaryota</taxon>
        <taxon>Viridiplantae</taxon>
        <taxon>Streptophyta</taxon>
        <taxon>Embryophyta</taxon>
        <taxon>Tracheophyta</taxon>
        <taxon>Spermatophyta</taxon>
        <taxon>Magnoliopsida</taxon>
        <taxon>Liliopsida</taxon>
        <taxon>Zingiberales</taxon>
        <taxon>Cannaceae</taxon>
        <taxon>Canna</taxon>
    </lineage>
</organism>